<dbReference type="Pfam" id="PF12971">
    <property type="entry name" value="NAGLU_N"/>
    <property type="match status" value="1"/>
</dbReference>
<accession>A0A6G4U6R5</accession>
<dbReference type="InterPro" id="IPR029018">
    <property type="entry name" value="Hex-like_dom2"/>
</dbReference>
<feature type="domain" description="Alpha-N-acetylglucosaminidase C-terminal" evidence="4">
    <location>
        <begin position="468"/>
        <end position="725"/>
    </location>
</feature>
<reference evidence="5 6" key="1">
    <citation type="submission" date="2020-02" db="EMBL/GenBank/DDBJ databases">
        <title>Whole-genome analyses of novel actinobacteria.</title>
        <authorList>
            <person name="Sahin N."/>
        </authorList>
    </citation>
    <scope>NUCLEOTIDE SEQUENCE [LARGE SCALE GENOMIC DNA]</scope>
    <source>
        <strain evidence="5 6">A7024</strain>
    </source>
</reference>
<dbReference type="InterPro" id="IPR024732">
    <property type="entry name" value="NAGLU_C"/>
</dbReference>
<dbReference type="InterPro" id="IPR024240">
    <property type="entry name" value="NAGLU_N"/>
</dbReference>
<dbReference type="InterPro" id="IPR024733">
    <property type="entry name" value="NAGLU_tim-barrel"/>
</dbReference>
<dbReference type="Gene3D" id="2.60.120.200">
    <property type="match status" value="1"/>
</dbReference>
<dbReference type="PANTHER" id="PTHR12872:SF1">
    <property type="entry name" value="ALPHA-N-ACETYLGLUCOSAMINIDASE"/>
    <property type="match status" value="1"/>
</dbReference>
<dbReference type="RefSeq" id="WP_165240289.1">
    <property type="nucleotide sequence ID" value="NZ_JAAKZV010000119.1"/>
</dbReference>
<organism evidence="5 6">
    <name type="scientific">Streptomyces coryli</name>
    <dbReference type="NCBI Taxonomy" id="1128680"/>
    <lineage>
        <taxon>Bacteria</taxon>
        <taxon>Bacillati</taxon>
        <taxon>Actinomycetota</taxon>
        <taxon>Actinomycetes</taxon>
        <taxon>Kitasatosporales</taxon>
        <taxon>Streptomycetaceae</taxon>
        <taxon>Streptomyces</taxon>
    </lineage>
</organism>
<dbReference type="InterPro" id="IPR007781">
    <property type="entry name" value="NAGLU"/>
</dbReference>
<dbReference type="Proteomes" id="UP000481583">
    <property type="component" value="Unassembled WGS sequence"/>
</dbReference>
<dbReference type="Pfam" id="PF12972">
    <property type="entry name" value="NAGLU_C"/>
    <property type="match status" value="1"/>
</dbReference>
<dbReference type="InterPro" id="IPR006311">
    <property type="entry name" value="TAT_signal"/>
</dbReference>
<name>A0A6G4U6R5_9ACTN</name>
<dbReference type="PROSITE" id="PS51318">
    <property type="entry name" value="TAT"/>
    <property type="match status" value="1"/>
</dbReference>
<evidence type="ECO:0000256" key="1">
    <source>
        <dbReference type="ARBA" id="ARBA00022801"/>
    </source>
</evidence>
<protein>
    <submittedName>
        <fullName evidence="5">Alpha-N-acetylglucosaminidase</fullName>
    </submittedName>
</protein>
<gene>
    <name evidence="5" type="ORF">G5C51_24150</name>
</gene>
<keyword evidence="1" id="KW-0378">Hydrolase</keyword>
<feature type="domain" description="Alpha-N-acetylglucosaminidase tim-barrel" evidence="2">
    <location>
        <begin position="140"/>
        <end position="459"/>
    </location>
</feature>
<evidence type="ECO:0000259" key="2">
    <source>
        <dbReference type="Pfam" id="PF05089"/>
    </source>
</evidence>
<evidence type="ECO:0000313" key="5">
    <source>
        <dbReference type="EMBL" id="NGN66987.1"/>
    </source>
</evidence>
<dbReference type="Gene3D" id="3.30.379.10">
    <property type="entry name" value="Chitobiase/beta-hexosaminidase domain 2-like"/>
    <property type="match status" value="1"/>
</dbReference>
<evidence type="ECO:0000259" key="4">
    <source>
        <dbReference type="Pfam" id="PF12972"/>
    </source>
</evidence>
<dbReference type="EMBL" id="JAAKZV010000119">
    <property type="protein sequence ID" value="NGN66987.1"/>
    <property type="molecule type" value="Genomic_DNA"/>
</dbReference>
<proteinExistence type="predicted"/>
<evidence type="ECO:0000313" key="6">
    <source>
        <dbReference type="Proteomes" id="UP000481583"/>
    </source>
</evidence>
<dbReference type="Pfam" id="PF05089">
    <property type="entry name" value="NAGLU"/>
    <property type="match status" value="1"/>
</dbReference>
<dbReference type="Gene3D" id="3.20.20.80">
    <property type="entry name" value="Glycosidases"/>
    <property type="match status" value="1"/>
</dbReference>
<dbReference type="GO" id="GO:0016787">
    <property type="term" value="F:hydrolase activity"/>
    <property type="evidence" value="ECO:0007669"/>
    <property type="project" value="UniProtKB-KW"/>
</dbReference>
<comment type="caution">
    <text evidence="5">The sequence shown here is derived from an EMBL/GenBank/DDBJ whole genome shotgun (WGS) entry which is preliminary data.</text>
</comment>
<feature type="domain" description="Alpha-N-acetylglucosaminidase N-terminal" evidence="3">
    <location>
        <begin position="45"/>
        <end position="126"/>
    </location>
</feature>
<dbReference type="PANTHER" id="PTHR12872">
    <property type="entry name" value="ALPHA-N-ACETYLGLUCOSAMINIDASE"/>
    <property type="match status" value="1"/>
</dbReference>
<keyword evidence="6" id="KW-1185">Reference proteome</keyword>
<evidence type="ECO:0000259" key="3">
    <source>
        <dbReference type="Pfam" id="PF12971"/>
    </source>
</evidence>
<dbReference type="AlphaFoldDB" id="A0A6G4U6R5"/>
<dbReference type="GO" id="GO:0005975">
    <property type="term" value="P:carbohydrate metabolic process"/>
    <property type="evidence" value="ECO:0007669"/>
    <property type="project" value="UniProtKB-ARBA"/>
</dbReference>
<dbReference type="Gene3D" id="1.20.120.670">
    <property type="entry name" value="N-acetyl-b-d-glucoasminidase"/>
    <property type="match status" value="1"/>
</dbReference>
<sequence length="1034" mass="112863">MTEVSRRTLLGSAGVLSAGAALGGGAWVARGGTGRRTAPDPGPALAAARRLLPEHADQITFAPLAEAAAADRGDRFEVGGSRGAIEIAGTTPAVMLTGLHWYLKYVCDAHISWSGSQLNLPRTLPAPGSRLSRSATVPARFALNDTHDGYTGPYDAWPQWERMIDVLALHGCNQVYVTPGQEAVHHRLLKDFGYSDKESRAWIPAPSHQPWWLLQNMSGYGGPMSPEGLTQRIELGRKIVQRLRDLGMSPVLPGWFGSVPTDFADRNHGAATIPQGTWNALRRPDWLDPRTPLFREVAAAYYRHQTELFGASRHYKMDLLHEGGRPGDVPVPEAAGAVQQALRTAHPDATWVIIGWQNNPTHELLSGVDTSRMLIVDGLSDLDATTDRETTWAGTPYCFGSIPNFGGRTTLGAKTHHWTERFTSWRDREGSALAGTAYMPEATDRDPAAFELFSELAWREEAVDRADWFARYARFRYGGEADGARDAFAALRSTAYELNSIDGRPYESIFAVRPSWTAGANTYDGAYDQPDFDAALAGLLRVPERLRDSDAYRHDVVDVARQCLANRSRVLFPQLRAAYERKDLRAFRRLSKLWLQLIQLSEEVTGAHAAFLLGPWLARARRSGTSAAESARYEHTARVLLTTWAGRETADDHLADYADRDWHGLFSGLHLPRWRRFLDAHETALAEDREPADIDWYAFESAWTRGTEGHATRPVADAYRTAARVRDYLATAPYQGSVTVTHAPKVLAPGTTGELRATFRNENGLAATGRIDMLLHDLDAAPAGVRIPAQSVPPAGTTTATWQVKAPEKAPDRPLLPLPYQLNTGYGAEGGERMSHPTRGAVYAGRPVRSAGLRTYTSNGAVFGEAADGRLGIAGAGRDFWKGNEEFGAIYREGALSRHGSTTVRVDSQEPTANWARAGLVVRDDISRTAAKGLVTLSITPARGVILSYDSDANGSANKSVRVPGISAPVTLRLSRDGATYTGELSTDDGRSWRRVGRVRVPGAARRQDAGVFMTAAGGGTGVRGLVEFAEWRV</sequence>